<organism evidence="9 10">
    <name type="scientific">Neobacillus vireti LMG 21834</name>
    <dbReference type="NCBI Taxonomy" id="1131730"/>
    <lineage>
        <taxon>Bacteria</taxon>
        <taxon>Bacillati</taxon>
        <taxon>Bacillota</taxon>
        <taxon>Bacilli</taxon>
        <taxon>Bacillales</taxon>
        <taxon>Bacillaceae</taxon>
        <taxon>Neobacillus</taxon>
    </lineage>
</organism>
<reference evidence="9 10" key="1">
    <citation type="journal article" date="2014" name="Environ. Microbiol.">
        <title>The nitrate-ammonifying and nosZ-carrying bacterium Bacillus vireti is a potent source and sink for nitric and nitrous oxide under high nitrate conditions.</title>
        <authorList>
            <person name="Mania D."/>
            <person name="Heylen K."/>
            <person name="van Spanning R.J."/>
            <person name="Frostegard A."/>
        </authorList>
    </citation>
    <scope>NUCLEOTIDE SEQUENCE [LARGE SCALE GENOMIC DNA]</scope>
    <source>
        <strain evidence="9 10">LMG 21834</strain>
    </source>
</reference>
<gene>
    <name evidence="9" type="ORF">BAVI_12719</name>
</gene>
<dbReference type="GO" id="GO:0000160">
    <property type="term" value="P:phosphorelay signal transduction system"/>
    <property type="evidence" value="ECO:0007669"/>
    <property type="project" value="InterPro"/>
</dbReference>
<dbReference type="PRINTS" id="PR00038">
    <property type="entry name" value="HTHLUXR"/>
</dbReference>
<dbReference type="PANTHER" id="PTHR43214">
    <property type="entry name" value="TWO-COMPONENT RESPONSE REGULATOR"/>
    <property type="match status" value="1"/>
</dbReference>
<evidence type="ECO:0000256" key="6">
    <source>
        <dbReference type="PROSITE-ProRule" id="PRU00169"/>
    </source>
</evidence>
<keyword evidence="10" id="KW-1185">Reference proteome</keyword>
<dbReference type="GO" id="GO:0005737">
    <property type="term" value="C:cytoplasm"/>
    <property type="evidence" value="ECO:0007669"/>
    <property type="project" value="UniProtKB-SubCell"/>
</dbReference>
<keyword evidence="4" id="KW-0238">DNA-binding</keyword>
<dbReference type="SUPFAM" id="SSF52172">
    <property type="entry name" value="CheY-like"/>
    <property type="match status" value="1"/>
</dbReference>
<evidence type="ECO:0000256" key="1">
    <source>
        <dbReference type="ARBA" id="ARBA00004496"/>
    </source>
</evidence>
<dbReference type="PROSITE" id="PS50043">
    <property type="entry name" value="HTH_LUXR_2"/>
    <property type="match status" value="1"/>
</dbReference>
<name>A0AB94IMM8_9BACI</name>
<dbReference type="InterPro" id="IPR039420">
    <property type="entry name" value="WalR-like"/>
</dbReference>
<dbReference type="InterPro" id="IPR011006">
    <property type="entry name" value="CheY-like_superfamily"/>
</dbReference>
<dbReference type="PROSITE" id="PS50110">
    <property type="entry name" value="RESPONSE_REGULATORY"/>
    <property type="match status" value="1"/>
</dbReference>
<accession>A0AB94IMM8</accession>
<evidence type="ECO:0000313" key="9">
    <source>
        <dbReference type="EMBL" id="ETI68335.1"/>
    </source>
</evidence>
<dbReference type="GO" id="GO:0003677">
    <property type="term" value="F:DNA binding"/>
    <property type="evidence" value="ECO:0007669"/>
    <property type="project" value="UniProtKB-KW"/>
</dbReference>
<dbReference type="SMART" id="SM00448">
    <property type="entry name" value="REC"/>
    <property type="match status" value="1"/>
</dbReference>
<dbReference type="CDD" id="cd06170">
    <property type="entry name" value="LuxR_C_like"/>
    <property type="match status" value="1"/>
</dbReference>
<evidence type="ECO:0000259" key="8">
    <source>
        <dbReference type="PROSITE" id="PS50110"/>
    </source>
</evidence>
<proteinExistence type="predicted"/>
<dbReference type="InterPro" id="IPR016032">
    <property type="entry name" value="Sig_transdc_resp-reg_C-effctor"/>
</dbReference>
<evidence type="ECO:0000256" key="5">
    <source>
        <dbReference type="ARBA" id="ARBA00023163"/>
    </source>
</evidence>
<dbReference type="InterPro" id="IPR058245">
    <property type="entry name" value="NreC/VraR/RcsB-like_REC"/>
</dbReference>
<protein>
    <submittedName>
        <fullName evidence="9">Response regulator</fullName>
    </submittedName>
</protein>
<evidence type="ECO:0000256" key="2">
    <source>
        <dbReference type="ARBA" id="ARBA00022553"/>
    </source>
</evidence>
<feature type="domain" description="HTH luxR-type" evidence="7">
    <location>
        <begin position="153"/>
        <end position="217"/>
    </location>
</feature>
<keyword evidence="5" id="KW-0804">Transcription</keyword>
<dbReference type="Pfam" id="PF00196">
    <property type="entry name" value="GerE"/>
    <property type="match status" value="1"/>
</dbReference>
<evidence type="ECO:0000313" key="10">
    <source>
        <dbReference type="Proteomes" id="UP000018877"/>
    </source>
</evidence>
<dbReference type="PROSITE" id="PS00622">
    <property type="entry name" value="HTH_LUXR_1"/>
    <property type="match status" value="1"/>
</dbReference>
<sequence>MKMIEIIIVDDQGIVRDGLKMLLSLNEEIRVIGEAANGENLLSLLKDKVPDVILMDIRMPIMNGIEATKAVKAHYPHVKVIILTTFNEDEYIFNGLKNGADGFILKDSDLKEIIKSIKAAHEGTLMLHSQVTSKLINALQNVPEYPSSSSEKKIDLSKLLTPREIEVVEQIMQGKSNKTISATLFLTEGTVKNYVSRILDKLELKSRSELIIFLKGK</sequence>
<comment type="caution">
    <text evidence="9">The sequence shown here is derived from an EMBL/GenBank/DDBJ whole genome shotgun (WGS) entry which is preliminary data.</text>
</comment>
<evidence type="ECO:0000256" key="3">
    <source>
        <dbReference type="ARBA" id="ARBA00023015"/>
    </source>
</evidence>
<dbReference type="SMART" id="SM00421">
    <property type="entry name" value="HTH_LUXR"/>
    <property type="match status" value="1"/>
</dbReference>
<dbReference type="GO" id="GO:0006355">
    <property type="term" value="P:regulation of DNA-templated transcription"/>
    <property type="evidence" value="ECO:0007669"/>
    <property type="project" value="InterPro"/>
</dbReference>
<evidence type="ECO:0000259" key="7">
    <source>
        <dbReference type="PROSITE" id="PS50043"/>
    </source>
</evidence>
<dbReference type="Proteomes" id="UP000018877">
    <property type="component" value="Unassembled WGS sequence"/>
</dbReference>
<dbReference type="Gene3D" id="3.40.50.2300">
    <property type="match status" value="1"/>
</dbReference>
<comment type="subcellular location">
    <subcellularLocation>
        <location evidence="1">Cytoplasm</location>
    </subcellularLocation>
</comment>
<dbReference type="AlphaFoldDB" id="A0AB94IMM8"/>
<keyword evidence="2 6" id="KW-0597">Phosphoprotein</keyword>
<keyword evidence="3" id="KW-0805">Transcription regulation</keyword>
<feature type="domain" description="Response regulatory" evidence="8">
    <location>
        <begin position="5"/>
        <end position="121"/>
    </location>
</feature>
<evidence type="ECO:0000256" key="4">
    <source>
        <dbReference type="ARBA" id="ARBA00023125"/>
    </source>
</evidence>
<dbReference type="Pfam" id="PF00072">
    <property type="entry name" value="Response_reg"/>
    <property type="match status" value="1"/>
</dbReference>
<dbReference type="SUPFAM" id="SSF46894">
    <property type="entry name" value="C-terminal effector domain of the bipartite response regulators"/>
    <property type="match status" value="1"/>
</dbReference>
<dbReference type="EMBL" id="ALAN01000071">
    <property type="protein sequence ID" value="ETI68335.1"/>
    <property type="molecule type" value="Genomic_DNA"/>
</dbReference>
<dbReference type="PANTHER" id="PTHR43214:SF40">
    <property type="entry name" value="TRANSCRIPTIONAL REGULATORY PROTEIN LNRK"/>
    <property type="match status" value="1"/>
</dbReference>
<dbReference type="InterPro" id="IPR000792">
    <property type="entry name" value="Tscrpt_reg_LuxR_C"/>
</dbReference>
<feature type="modified residue" description="4-aspartylphosphate" evidence="6">
    <location>
        <position position="56"/>
    </location>
</feature>
<dbReference type="CDD" id="cd17535">
    <property type="entry name" value="REC_NarL-like"/>
    <property type="match status" value="1"/>
</dbReference>
<dbReference type="InterPro" id="IPR001789">
    <property type="entry name" value="Sig_transdc_resp-reg_receiver"/>
</dbReference>